<keyword evidence="9" id="KW-1185">Reference proteome</keyword>
<dbReference type="PANTHER" id="PTHR47053:SF1">
    <property type="entry name" value="MUREIN DD-ENDOPEPTIDASE MEPH-RELATED"/>
    <property type="match status" value="1"/>
</dbReference>
<organism evidence="8 9">
    <name type="scientific">Streptomyces hazeniae</name>
    <dbReference type="NCBI Taxonomy" id="3075538"/>
    <lineage>
        <taxon>Bacteria</taxon>
        <taxon>Bacillati</taxon>
        <taxon>Actinomycetota</taxon>
        <taxon>Actinomycetes</taxon>
        <taxon>Kitasatosporales</taxon>
        <taxon>Streptomycetaceae</taxon>
        <taxon>Streptomyces</taxon>
    </lineage>
</organism>
<evidence type="ECO:0000256" key="6">
    <source>
        <dbReference type="SAM" id="SignalP"/>
    </source>
</evidence>
<evidence type="ECO:0000256" key="3">
    <source>
        <dbReference type="ARBA" id="ARBA00022801"/>
    </source>
</evidence>
<gene>
    <name evidence="8" type="ORF">RM572_27565</name>
</gene>
<comment type="caution">
    <text evidence="8">The sequence shown here is derived from an EMBL/GenBank/DDBJ whole genome shotgun (WGS) entry which is preliminary data.</text>
</comment>
<keyword evidence="4" id="KW-0788">Thiol protease</keyword>
<feature type="chain" id="PRO_5045766247" evidence="6">
    <location>
        <begin position="29"/>
        <end position="192"/>
    </location>
</feature>
<protein>
    <submittedName>
        <fullName evidence="8">NlpC/P60 family protein</fullName>
    </submittedName>
</protein>
<proteinExistence type="inferred from homology"/>
<keyword evidence="3" id="KW-0378">Hydrolase</keyword>
<evidence type="ECO:0000313" key="8">
    <source>
        <dbReference type="EMBL" id="MDT0382521.1"/>
    </source>
</evidence>
<dbReference type="InterPro" id="IPR051202">
    <property type="entry name" value="Peptidase_C40"/>
</dbReference>
<accession>A0ABU2P0Z2</accession>
<dbReference type="InterPro" id="IPR000064">
    <property type="entry name" value="NLP_P60_dom"/>
</dbReference>
<dbReference type="Gene3D" id="3.90.1720.10">
    <property type="entry name" value="endopeptidase domain like (from Nostoc punctiforme)"/>
    <property type="match status" value="1"/>
</dbReference>
<name>A0ABU2P0Z2_9ACTN</name>
<evidence type="ECO:0000259" key="7">
    <source>
        <dbReference type="PROSITE" id="PS51935"/>
    </source>
</evidence>
<dbReference type="Pfam" id="PF00877">
    <property type="entry name" value="NLPC_P60"/>
    <property type="match status" value="1"/>
</dbReference>
<feature type="region of interest" description="Disordered" evidence="5">
    <location>
        <begin position="27"/>
        <end position="46"/>
    </location>
</feature>
<evidence type="ECO:0000256" key="2">
    <source>
        <dbReference type="ARBA" id="ARBA00022670"/>
    </source>
</evidence>
<dbReference type="PROSITE" id="PS51935">
    <property type="entry name" value="NLPC_P60"/>
    <property type="match status" value="1"/>
</dbReference>
<evidence type="ECO:0000256" key="1">
    <source>
        <dbReference type="ARBA" id="ARBA00007074"/>
    </source>
</evidence>
<evidence type="ECO:0000256" key="4">
    <source>
        <dbReference type="ARBA" id="ARBA00022807"/>
    </source>
</evidence>
<sequence length="192" mass="20847">MASRQRIILTAAALLASTGLLLPQTASAATPSPAQPTASAQEAADASTAASGVRQAVVRAAKNRLGRPYKLEYGWTCRETKMDCECFNRNAIWHGTKNATGRGLQLNYWLQGQINQGRKTNTPRPGDLVFWDTNKRDGIRYGGDLDHTGIYIGNNRVINASAYYGKVVYQSVTLGGTQRDPLFVNVLGPNGY</sequence>
<comment type="similarity">
    <text evidence="1">Belongs to the peptidase C40 family.</text>
</comment>
<dbReference type="PANTHER" id="PTHR47053">
    <property type="entry name" value="MUREIN DD-ENDOPEPTIDASE MEPH-RELATED"/>
    <property type="match status" value="1"/>
</dbReference>
<keyword evidence="6" id="KW-0732">Signal</keyword>
<evidence type="ECO:0000256" key="5">
    <source>
        <dbReference type="SAM" id="MobiDB-lite"/>
    </source>
</evidence>
<dbReference type="InterPro" id="IPR038765">
    <property type="entry name" value="Papain-like_cys_pep_sf"/>
</dbReference>
<dbReference type="Proteomes" id="UP001183414">
    <property type="component" value="Unassembled WGS sequence"/>
</dbReference>
<feature type="domain" description="NlpC/P60" evidence="7">
    <location>
        <begin position="51"/>
        <end position="192"/>
    </location>
</feature>
<feature type="signal peptide" evidence="6">
    <location>
        <begin position="1"/>
        <end position="28"/>
    </location>
</feature>
<dbReference type="RefSeq" id="WP_311676101.1">
    <property type="nucleotide sequence ID" value="NZ_JAVREQ010000040.1"/>
</dbReference>
<dbReference type="SUPFAM" id="SSF54001">
    <property type="entry name" value="Cysteine proteinases"/>
    <property type="match status" value="1"/>
</dbReference>
<dbReference type="EMBL" id="JAVREQ010000040">
    <property type="protein sequence ID" value="MDT0382521.1"/>
    <property type="molecule type" value="Genomic_DNA"/>
</dbReference>
<reference evidence="9" key="1">
    <citation type="submission" date="2023-07" db="EMBL/GenBank/DDBJ databases">
        <title>30 novel species of actinomycetes from the DSMZ collection.</title>
        <authorList>
            <person name="Nouioui I."/>
        </authorList>
    </citation>
    <scope>NUCLEOTIDE SEQUENCE [LARGE SCALE GENOMIC DNA]</scope>
    <source>
        <strain evidence="9">DSM 42041</strain>
    </source>
</reference>
<keyword evidence="2" id="KW-0645">Protease</keyword>
<evidence type="ECO:0000313" key="9">
    <source>
        <dbReference type="Proteomes" id="UP001183414"/>
    </source>
</evidence>